<evidence type="ECO:0000256" key="1">
    <source>
        <dbReference type="SAM" id="MobiDB-lite"/>
    </source>
</evidence>
<keyword evidence="3" id="KW-1185">Reference proteome</keyword>
<dbReference type="EMBL" id="MU004238">
    <property type="protein sequence ID" value="KAF2666570.1"/>
    <property type="molecule type" value="Genomic_DNA"/>
</dbReference>
<feature type="region of interest" description="Disordered" evidence="1">
    <location>
        <begin position="1"/>
        <end position="20"/>
    </location>
</feature>
<feature type="compositionally biased region" description="Pro residues" evidence="1">
    <location>
        <begin position="142"/>
        <end position="152"/>
    </location>
</feature>
<evidence type="ECO:0000313" key="3">
    <source>
        <dbReference type="Proteomes" id="UP000799302"/>
    </source>
</evidence>
<name>A0A6A6U3T7_9PEZI</name>
<reference evidence="2" key="1">
    <citation type="journal article" date="2020" name="Stud. Mycol.">
        <title>101 Dothideomycetes genomes: a test case for predicting lifestyles and emergence of pathogens.</title>
        <authorList>
            <person name="Haridas S."/>
            <person name="Albert R."/>
            <person name="Binder M."/>
            <person name="Bloem J."/>
            <person name="Labutti K."/>
            <person name="Salamov A."/>
            <person name="Andreopoulos B."/>
            <person name="Baker S."/>
            <person name="Barry K."/>
            <person name="Bills G."/>
            <person name="Bluhm B."/>
            <person name="Cannon C."/>
            <person name="Castanera R."/>
            <person name="Culley D."/>
            <person name="Daum C."/>
            <person name="Ezra D."/>
            <person name="Gonzalez J."/>
            <person name="Henrissat B."/>
            <person name="Kuo A."/>
            <person name="Liang C."/>
            <person name="Lipzen A."/>
            <person name="Lutzoni F."/>
            <person name="Magnuson J."/>
            <person name="Mondo S."/>
            <person name="Nolan M."/>
            <person name="Ohm R."/>
            <person name="Pangilinan J."/>
            <person name="Park H.-J."/>
            <person name="Ramirez L."/>
            <person name="Alfaro M."/>
            <person name="Sun H."/>
            <person name="Tritt A."/>
            <person name="Yoshinaga Y."/>
            <person name="Zwiers L.-H."/>
            <person name="Turgeon B."/>
            <person name="Goodwin S."/>
            <person name="Spatafora J."/>
            <person name="Crous P."/>
            <person name="Grigoriev I."/>
        </authorList>
    </citation>
    <scope>NUCLEOTIDE SEQUENCE</scope>
    <source>
        <strain evidence="2">CBS 115976</strain>
    </source>
</reference>
<feature type="compositionally biased region" description="Basic residues" evidence="1">
    <location>
        <begin position="155"/>
        <end position="167"/>
    </location>
</feature>
<accession>A0A6A6U3T7</accession>
<gene>
    <name evidence="2" type="ORF">BT63DRAFT_457518</name>
</gene>
<dbReference type="AlphaFoldDB" id="A0A6A6U3T7"/>
<sequence length="167" mass="20066">MPIFTLPMERQERESPNQQTHQLRFPTSNIKESETATLTVRKLHQTQPSKQATTAMPHLLYYVGEGVARTGKYIAKKTKQPRLRMARYWGFDHVAQHMIDWERKYWYPGAELIDWYLPWNELRAARQERVRKWKEYNQPPPYSEIDPNPIPALPARRRRNLLGRRRN</sequence>
<protein>
    <submittedName>
        <fullName evidence="2">Uncharacterized protein</fullName>
    </submittedName>
</protein>
<evidence type="ECO:0000313" key="2">
    <source>
        <dbReference type="EMBL" id="KAF2666570.1"/>
    </source>
</evidence>
<feature type="region of interest" description="Disordered" evidence="1">
    <location>
        <begin position="142"/>
        <end position="167"/>
    </location>
</feature>
<organism evidence="2 3">
    <name type="scientific">Microthyrium microscopicum</name>
    <dbReference type="NCBI Taxonomy" id="703497"/>
    <lineage>
        <taxon>Eukaryota</taxon>
        <taxon>Fungi</taxon>
        <taxon>Dikarya</taxon>
        <taxon>Ascomycota</taxon>
        <taxon>Pezizomycotina</taxon>
        <taxon>Dothideomycetes</taxon>
        <taxon>Dothideomycetes incertae sedis</taxon>
        <taxon>Microthyriales</taxon>
        <taxon>Microthyriaceae</taxon>
        <taxon>Microthyrium</taxon>
    </lineage>
</organism>
<proteinExistence type="predicted"/>
<dbReference type="Proteomes" id="UP000799302">
    <property type="component" value="Unassembled WGS sequence"/>
</dbReference>